<feature type="compositionally biased region" description="Polar residues" evidence="1">
    <location>
        <begin position="273"/>
        <end position="288"/>
    </location>
</feature>
<dbReference type="Proteomes" id="UP000027135">
    <property type="component" value="Unassembled WGS sequence"/>
</dbReference>
<dbReference type="AlphaFoldDB" id="A0A067R8Z1"/>
<feature type="region of interest" description="Disordered" evidence="1">
    <location>
        <begin position="240"/>
        <end position="288"/>
    </location>
</feature>
<feature type="region of interest" description="Disordered" evidence="1">
    <location>
        <begin position="1"/>
        <end position="81"/>
    </location>
</feature>
<keyword evidence="2" id="KW-0812">Transmembrane</keyword>
<keyword evidence="2" id="KW-1133">Transmembrane helix</keyword>
<reference evidence="3 4" key="1">
    <citation type="journal article" date="2014" name="Nat. Commun.">
        <title>Molecular traces of alternative social organization in a termite genome.</title>
        <authorList>
            <person name="Terrapon N."/>
            <person name="Li C."/>
            <person name="Robertson H.M."/>
            <person name="Ji L."/>
            <person name="Meng X."/>
            <person name="Booth W."/>
            <person name="Chen Z."/>
            <person name="Childers C.P."/>
            <person name="Glastad K.M."/>
            <person name="Gokhale K."/>
            <person name="Gowin J."/>
            <person name="Gronenberg W."/>
            <person name="Hermansen R.A."/>
            <person name="Hu H."/>
            <person name="Hunt B.G."/>
            <person name="Huylmans A.K."/>
            <person name="Khalil S.M."/>
            <person name="Mitchell R.D."/>
            <person name="Munoz-Torres M.C."/>
            <person name="Mustard J.A."/>
            <person name="Pan H."/>
            <person name="Reese J.T."/>
            <person name="Scharf M.E."/>
            <person name="Sun F."/>
            <person name="Vogel H."/>
            <person name="Xiao J."/>
            <person name="Yang W."/>
            <person name="Yang Z."/>
            <person name="Yang Z."/>
            <person name="Zhou J."/>
            <person name="Zhu J."/>
            <person name="Brent C.S."/>
            <person name="Elsik C.G."/>
            <person name="Goodisman M.A."/>
            <person name="Liberles D.A."/>
            <person name="Roe R.M."/>
            <person name="Vargo E.L."/>
            <person name="Vilcinskas A."/>
            <person name="Wang J."/>
            <person name="Bornberg-Bauer E."/>
            <person name="Korb J."/>
            <person name="Zhang G."/>
            <person name="Liebig J."/>
        </authorList>
    </citation>
    <scope>NUCLEOTIDE SEQUENCE [LARGE SCALE GENOMIC DNA]</scope>
    <source>
        <tissue evidence="3">Whole organism</tissue>
    </source>
</reference>
<name>A0A067R8Z1_ZOONE</name>
<evidence type="ECO:0000256" key="1">
    <source>
        <dbReference type="SAM" id="MobiDB-lite"/>
    </source>
</evidence>
<gene>
    <name evidence="3" type="ORF">L798_06424</name>
</gene>
<protein>
    <submittedName>
        <fullName evidence="3">Uncharacterized protein</fullName>
    </submittedName>
</protein>
<evidence type="ECO:0000313" key="4">
    <source>
        <dbReference type="Proteomes" id="UP000027135"/>
    </source>
</evidence>
<feature type="transmembrane region" description="Helical" evidence="2">
    <location>
        <begin position="171"/>
        <end position="196"/>
    </location>
</feature>
<feature type="compositionally biased region" description="Low complexity" evidence="1">
    <location>
        <begin position="38"/>
        <end position="49"/>
    </location>
</feature>
<accession>A0A067R8Z1</accession>
<dbReference type="EMBL" id="KK852663">
    <property type="protein sequence ID" value="KDR19068.1"/>
    <property type="molecule type" value="Genomic_DNA"/>
</dbReference>
<dbReference type="eggNOG" id="ENOG502SAQ6">
    <property type="taxonomic scope" value="Eukaryota"/>
</dbReference>
<proteinExistence type="predicted"/>
<keyword evidence="4" id="KW-1185">Reference proteome</keyword>
<feature type="transmembrane region" description="Helical" evidence="2">
    <location>
        <begin position="208"/>
        <end position="230"/>
    </location>
</feature>
<sequence>MSRYPRYTSSTEPPATGHRQLRNPWISEQQQQLECRESQSTNSSSSSRTYHQHQQHRGPGPPSSLWLTHGHPEPPGAMISYNHQQLRSGGHFQPADQVEALVEGPHSSGPANPLLVHASGTAAITKSQHYSSSSRAPSDRDRPVTPASSPGGGSGGAVDGCGGHCVAFENFCYYCLQVIFIAGILTGVSLTIAGGVLRSQSRGGDLLVLVYIGCMIAMVCTLLLSVQCCVRRNVKRRKRALRTTREQRNAVTIGGGNRRSNPSHGDVIPLQDLTGNTPHQQQRIPPSQHQYQPLLVRLVQQQTTSMDNQRRSGNMTHLPYSLQPSFRRPKDEIKEWRKGTVVTD</sequence>
<evidence type="ECO:0000313" key="3">
    <source>
        <dbReference type="EMBL" id="KDR19068.1"/>
    </source>
</evidence>
<feature type="region of interest" description="Disordered" evidence="1">
    <location>
        <begin position="126"/>
        <end position="155"/>
    </location>
</feature>
<evidence type="ECO:0000256" key="2">
    <source>
        <dbReference type="SAM" id="Phobius"/>
    </source>
</evidence>
<dbReference type="InParanoid" id="A0A067R8Z1"/>
<keyword evidence="2" id="KW-0472">Membrane</keyword>
<organism evidence="3 4">
    <name type="scientific">Zootermopsis nevadensis</name>
    <name type="common">Dampwood termite</name>
    <dbReference type="NCBI Taxonomy" id="136037"/>
    <lineage>
        <taxon>Eukaryota</taxon>
        <taxon>Metazoa</taxon>
        <taxon>Ecdysozoa</taxon>
        <taxon>Arthropoda</taxon>
        <taxon>Hexapoda</taxon>
        <taxon>Insecta</taxon>
        <taxon>Pterygota</taxon>
        <taxon>Neoptera</taxon>
        <taxon>Polyneoptera</taxon>
        <taxon>Dictyoptera</taxon>
        <taxon>Blattodea</taxon>
        <taxon>Blattoidea</taxon>
        <taxon>Termitoidae</taxon>
        <taxon>Termopsidae</taxon>
        <taxon>Zootermopsis</taxon>
    </lineage>
</organism>